<keyword evidence="3" id="KW-0378">Hydrolase</keyword>
<keyword evidence="8" id="KW-1185">Reference proteome</keyword>
<dbReference type="PANTHER" id="PTHR12302:SF3">
    <property type="entry name" value="SERINE_THREONINE-PROTEIN KINASE 31"/>
    <property type="match status" value="1"/>
</dbReference>
<dbReference type="InterPro" id="IPR008613">
    <property type="entry name" value="Excalibur_Ca-bd_domain"/>
</dbReference>
<feature type="transmembrane region" description="Helical" evidence="5">
    <location>
        <begin position="31"/>
        <end position="62"/>
    </location>
</feature>
<dbReference type="GO" id="GO:0003676">
    <property type="term" value="F:nucleic acid binding"/>
    <property type="evidence" value="ECO:0007669"/>
    <property type="project" value="InterPro"/>
</dbReference>
<evidence type="ECO:0000256" key="1">
    <source>
        <dbReference type="ARBA" id="ARBA00022722"/>
    </source>
</evidence>
<evidence type="ECO:0000256" key="4">
    <source>
        <dbReference type="SAM" id="MobiDB-lite"/>
    </source>
</evidence>
<dbReference type="PANTHER" id="PTHR12302">
    <property type="entry name" value="EBNA2 BINDING PROTEIN P100"/>
    <property type="match status" value="1"/>
</dbReference>
<dbReference type="PROSITE" id="PS01284">
    <property type="entry name" value="TNASE_2"/>
    <property type="match status" value="1"/>
</dbReference>
<sequence>MLSICVDMYLLMTKVLVLYAGKGREETDVQYLVALALIGLVIYFIVSYWVGILLIVLTGLLAYQAYRKGLTSKAGKWAAGGAAFFALAFFGWLGSDEPTVMVPNNTTTVSQTSTSKSEPVKTDTVSTASTNAVQPAPSAVEATTSAPTTAVSTQQSEAVPARIQAKVTDVVDGDTFKVTINGKEETVRMLLIDTPETKHPQKPVQPFGPEASKFTKDLLTGKTVELEKDVSEQDKYGRLLAYVYVDGQSVQEKLLEKGLARVAVYPPDVKNVDKYRDIQEKAQKAGVGIWSIENYAQEDGFHSELVKKNGPGPDQKTTGAKSTQPTKTQPAPAHTKTPEQIQQEVHQEYVFFNNCSEARAAGAAPIYRGEPGYRPKLDRDNDGVACE</sequence>
<dbReference type="SMART" id="SM00318">
    <property type="entry name" value="SNc"/>
    <property type="match status" value="1"/>
</dbReference>
<feature type="compositionally biased region" description="Low complexity" evidence="4">
    <location>
        <begin position="106"/>
        <end position="117"/>
    </location>
</feature>
<dbReference type="GO" id="GO:0016787">
    <property type="term" value="F:hydrolase activity"/>
    <property type="evidence" value="ECO:0007669"/>
    <property type="project" value="UniProtKB-KW"/>
</dbReference>
<dbReference type="SMART" id="SM00894">
    <property type="entry name" value="Excalibur"/>
    <property type="match status" value="1"/>
</dbReference>
<feature type="compositionally biased region" description="Polar residues" evidence="4">
    <location>
        <begin position="315"/>
        <end position="329"/>
    </location>
</feature>
<dbReference type="Pfam" id="PF00565">
    <property type="entry name" value="SNase"/>
    <property type="match status" value="1"/>
</dbReference>
<feature type="compositionally biased region" description="Basic and acidic residues" evidence="4">
    <location>
        <begin position="371"/>
        <end position="387"/>
    </location>
</feature>
<evidence type="ECO:0000313" key="7">
    <source>
        <dbReference type="EMBL" id="CAJ1003856.1"/>
    </source>
</evidence>
<accession>A0AA48MAW7</accession>
<evidence type="ECO:0000256" key="5">
    <source>
        <dbReference type="SAM" id="Phobius"/>
    </source>
</evidence>
<dbReference type="CDD" id="cd00175">
    <property type="entry name" value="SNc"/>
    <property type="match status" value="1"/>
</dbReference>
<feature type="compositionally biased region" description="Polar residues" evidence="4">
    <location>
        <begin position="123"/>
        <end position="133"/>
    </location>
</feature>
<name>A0AA48MAW7_9BACL</name>
<dbReference type="InterPro" id="IPR035437">
    <property type="entry name" value="SNase_OB-fold_sf"/>
</dbReference>
<dbReference type="Proteomes" id="UP001189619">
    <property type="component" value="Chromosome"/>
</dbReference>
<keyword evidence="5" id="KW-0472">Membrane</keyword>
<dbReference type="SUPFAM" id="SSF50199">
    <property type="entry name" value="Staphylococcal nuclease"/>
    <property type="match status" value="1"/>
</dbReference>
<keyword evidence="2 7" id="KW-0255">Endonuclease</keyword>
<dbReference type="Gene3D" id="2.40.50.90">
    <property type="match status" value="1"/>
</dbReference>
<proteinExistence type="predicted"/>
<dbReference type="EMBL" id="OY569118">
    <property type="protein sequence ID" value="CAJ1003856.1"/>
    <property type="molecule type" value="Genomic_DNA"/>
</dbReference>
<dbReference type="Pfam" id="PF05901">
    <property type="entry name" value="Excalibur"/>
    <property type="match status" value="1"/>
</dbReference>
<feature type="region of interest" description="Disordered" evidence="4">
    <location>
        <begin position="363"/>
        <end position="387"/>
    </location>
</feature>
<feature type="transmembrane region" description="Helical" evidence="5">
    <location>
        <begin position="74"/>
        <end position="94"/>
    </location>
</feature>
<evidence type="ECO:0000256" key="2">
    <source>
        <dbReference type="ARBA" id="ARBA00022759"/>
    </source>
</evidence>
<dbReference type="KEGG" id="bayd:BSPP4475_16150"/>
<feature type="region of interest" description="Disordered" evidence="4">
    <location>
        <begin position="106"/>
        <end position="145"/>
    </location>
</feature>
<gene>
    <name evidence="7" type="primary">yokF</name>
    <name evidence="7" type="ORF">BSPP4475_16150</name>
</gene>
<keyword evidence="1" id="KW-0540">Nuclease</keyword>
<keyword evidence="5" id="KW-0812">Transmembrane</keyword>
<dbReference type="GO" id="GO:0004519">
    <property type="term" value="F:endonuclease activity"/>
    <property type="evidence" value="ECO:0007669"/>
    <property type="project" value="UniProtKB-KW"/>
</dbReference>
<dbReference type="InterPro" id="IPR016071">
    <property type="entry name" value="Staphylococal_nuclease_OB-fold"/>
</dbReference>
<dbReference type="PROSITE" id="PS50830">
    <property type="entry name" value="TNASE_3"/>
    <property type="match status" value="1"/>
</dbReference>
<dbReference type="InterPro" id="IPR002071">
    <property type="entry name" value="Thermonucl_AS"/>
</dbReference>
<protein>
    <submittedName>
        <fullName evidence="7">SPBc2 prophage-derived endonuclease YokF</fullName>
    </submittedName>
</protein>
<evidence type="ECO:0000256" key="3">
    <source>
        <dbReference type="ARBA" id="ARBA00022801"/>
    </source>
</evidence>
<reference evidence="7" key="1">
    <citation type="submission" date="2023-07" db="EMBL/GenBank/DDBJ databases">
        <authorList>
            <person name="Ivanov I."/>
            <person name="Teneva D."/>
            <person name="Stoikov I."/>
        </authorList>
    </citation>
    <scope>NUCLEOTIDE SEQUENCE</scope>
    <source>
        <strain evidence="7">4475</strain>
    </source>
</reference>
<keyword evidence="5" id="KW-1133">Transmembrane helix</keyword>
<organism evidence="7 8">
    <name type="scientific">Brevibacillus aydinogluensis</name>
    <dbReference type="NCBI Taxonomy" id="927786"/>
    <lineage>
        <taxon>Bacteria</taxon>
        <taxon>Bacillati</taxon>
        <taxon>Bacillota</taxon>
        <taxon>Bacilli</taxon>
        <taxon>Bacillales</taxon>
        <taxon>Paenibacillaceae</taxon>
        <taxon>Brevibacillus</taxon>
    </lineage>
</organism>
<evidence type="ECO:0000313" key="8">
    <source>
        <dbReference type="Proteomes" id="UP001189619"/>
    </source>
</evidence>
<feature type="region of interest" description="Disordered" evidence="4">
    <location>
        <begin position="304"/>
        <end position="343"/>
    </location>
</feature>
<evidence type="ECO:0000259" key="6">
    <source>
        <dbReference type="PROSITE" id="PS50830"/>
    </source>
</evidence>
<dbReference type="AlphaFoldDB" id="A0AA48MAW7"/>
<feature type="compositionally biased region" description="Low complexity" evidence="4">
    <location>
        <begin position="135"/>
        <end position="145"/>
    </location>
</feature>
<feature type="domain" description="TNase-like" evidence="6">
    <location>
        <begin position="161"/>
        <end position="292"/>
    </location>
</feature>